<accession>A0A7V8VB44</accession>
<dbReference type="RefSeq" id="WP_194536210.1">
    <property type="nucleotide sequence ID" value="NZ_JACEFB010000001.1"/>
</dbReference>
<dbReference type="PROSITE" id="PS51257">
    <property type="entry name" value="PROKAR_LIPOPROTEIN"/>
    <property type="match status" value="1"/>
</dbReference>
<reference evidence="1 2" key="1">
    <citation type="submission" date="2020-07" db="EMBL/GenBank/DDBJ databases">
        <title>Thermogemmata thermophila gen. nov., sp. nov., a novel moderate thermophilic planctomycete from a Kamchatka hot spring.</title>
        <authorList>
            <person name="Elcheninov A.G."/>
            <person name="Podosokorskaya O.A."/>
            <person name="Kovaleva O.L."/>
            <person name="Novikov A."/>
            <person name="Bonch-Osmolovskaya E.A."/>
            <person name="Toshchakov S.V."/>
            <person name="Kublanov I.V."/>
        </authorList>
    </citation>
    <scope>NUCLEOTIDE SEQUENCE [LARGE SCALE GENOMIC DNA]</scope>
    <source>
        <strain evidence="1 2">2918</strain>
    </source>
</reference>
<sequence length="270" mass="30974">MKPSRFSRFGRVALGFSLAAVLACWPLTPSLSASPVPYASEAIALTRILTDLLRRHLPDPLAQASENWGQQREVSGTRRRIRDWRIISEPYQEMRNDGLWRRLTLRVPQKDQLHVGIQNIDFPRRGCLRGVVLTVAERVDVQLEQQQWHNGLRLYACDTRAHCKVGLTLRAEVTSRREQPIGAFLPMYVLKVRILDARLDYGDIVVDHILGLDGKAARVVGDGIREVVRRLKPDFEEQLRRKAEAAVIHVTDNRELRITLDEWLRRAVTP</sequence>
<dbReference type="EMBL" id="JACEFB010000001">
    <property type="protein sequence ID" value="MBA2224790.1"/>
    <property type="molecule type" value="Genomic_DNA"/>
</dbReference>
<dbReference type="AlphaFoldDB" id="A0A7V8VB44"/>
<evidence type="ECO:0000313" key="1">
    <source>
        <dbReference type="EMBL" id="MBA2224790.1"/>
    </source>
</evidence>
<comment type="caution">
    <text evidence="1">The sequence shown here is derived from an EMBL/GenBank/DDBJ whole genome shotgun (WGS) entry which is preliminary data.</text>
</comment>
<name>A0A7V8VB44_9BACT</name>
<gene>
    <name evidence="1" type="ORF">H0921_01285</name>
</gene>
<protein>
    <submittedName>
        <fullName evidence="1">Uncharacterized protein</fullName>
    </submittedName>
</protein>
<dbReference type="Proteomes" id="UP000542342">
    <property type="component" value="Unassembled WGS sequence"/>
</dbReference>
<organism evidence="1 2">
    <name type="scientific">Thermogemmata fonticola</name>
    <dbReference type="NCBI Taxonomy" id="2755323"/>
    <lineage>
        <taxon>Bacteria</taxon>
        <taxon>Pseudomonadati</taxon>
        <taxon>Planctomycetota</taxon>
        <taxon>Planctomycetia</taxon>
        <taxon>Gemmatales</taxon>
        <taxon>Gemmataceae</taxon>
        <taxon>Thermogemmata</taxon>
    </lineage>
</organism>
<keyword evidence="2" id="KW-1185">Reference proteome</keyword>
<proteinExistence type="predicted"/>
<evidence type="ECO:0000313" key="2">
    <source>
        <dbReference type="Proteomes" id="UP000542342"/>
    </source>
</evidence>